<evidence type="ECO:0000313" key="4">
    <source>
        <dbReference type="Proteomes" id="UP000239720"/>
    </source>
</evidence>
<protein>
    <submittedName>
        <fullName evidence="1">Uncharacterized protein</fullName>
    </submittedName>
</protein>
<reference evidence="2 4" key="2">
    <citation type="journal article" date="2018" name="Syst. Appl. Microbiol.">
        <title>Characterization and high-quality draft genome sequence of Herbivorax saccincola A7, an anaerobic, alkaliphilic, thermophilic, cellulolytic, and xylanolytic bacterium.</title>
        <authorList>
            <person name="Aikawa S."/>
            <person name="Baramee S."/>
            <person name="Sermsathanaswadi J."/>
            <person name="Thianheng P."/>
            <person name="Tachaapaikoon C."/>
            <person name="Shikata A."/>
            <person name="Waeonukul R."/>
            <person name="Pason P."/>
            <person name="Ratanakhanokchai K."/>
            <person name="Kosugi A."/>
        </authorList>
    </citation>
    <scope>NUCLEOTIDE SEQUENCE [LARGE SCALE GENOMIC DNA]</scope>
    <source>
        <strain evidence="2 4">A7</strain>
    </source>
</reference>
<sequence>MTKEEKEVLKEIQKAVKRGIKQNVSRAECKLVSNSIYKKLDDYFISAIYFVHFSYNQYKLTLRYNIKLYCYDNIFWDVIDMKENAFQKDSLRANGAYVAPSIQWDEKTYTITNINEAELVCIEAINDFNIQSKIIINKILSEYGSFDSYVLKQEGIMDEKLLKMLAYINMKKYEAAEIIANTELEQGRGGRFQNKGIYINEYVLMYCRGKQLK</sequence>
<dbReference type="KEGG" id="hsc:HVS_04055"/>
<dbReference type="Proteomes" id="UP000233534">
    <property type="component" value="Chromosome"/>
</dbReference>
<dbReference type="OrthoDB" id="2932746at2"/>
<evidence type="ECO:0000313" key="3">
    <source>
        <dbReference type="Proteomes" id="UP000233534"/>
    </source>
</evidence>
<reference evidence="1 3" key="1">
    <citation type="submission" date="2017-12" db="EMBL/GenBank/DDBJ databases">
        <title>Complete genome sequence of Herbivorax saccincola GGR1, a novel Cellulosome-producing hydrolytic bacterium in a thermophilic biogas plant, established by Illumina and Nanopore MinION sequencing.</title>
        <authorList>
            <person name="Pechtl A."/>
            <person name="Ruckert C."/>
            <person name="Koeck D.E."/>
            <person name="Maus I."/>
            <person name="Winkler A."/>
            <person name="Kalinowski J."/>
            <person name="Puhler A."/>
            <person name="Schwarz W.W."/>
            <person name="Zverlov V.V."/>
            <person name="Schluter A."/>
            <person name="Liebl W."/>
        </authorList>
    </citation>
    <scope>NUCLEOTIDE SEQUENCE [LARGE SCALE GENOMIC DNA]</scope>
    <source>
        <strain evidence="1">GGR1</strain>
        <strain evidence="3">SR1</strain>
    </source>
</reference>
<gene>
    <name evidence="2" type="ORF">B9R14_08665</name>
    <name evidence="1" type="ORF">HVS_04055</name>
</gene>
<name>A0A2K9EFS8_9FIRM</name>
<keyword evidence="3" id="KW-1185">Reference proteome</keyword>
<dbReference type="AlphaFoldDB" id="A0A2K9EFS8"/>
<evidence type="ECO:0000313" key="2">
    <source>
        <dbReference type="EMBL" id="PQQ66808.1"/>
    </source>
</evidence>
<dbReference type="EMBL" id="CP025197">
    <property type="protein sequence ID" value="AUG56753.1"/>
    <property type="molecule type" value="Genomic_DNA"/>
</dbReference>
<dbReference type="EMBL" id="NEMB01000003">
    <property type="protein sequence ID" value="PQQ66808.1"/>
    <property type="molecule type" value="Genomic_DNA"/>
</dbReference>
<dbReference type="Proteomes" id="UP000239720">
    <property type="component" value="Unassembled WGS sequence"/>
</dbReference>
<proteinExistence type="predicted"/>
<organism evidence="1 3">
    <name type="scientific">Acetivibrio saccincola</name>
    <dbReference type="NCBI Taxonomy" id="1677857"/>
    <lineage>
        <taxon>Bacteria</taxon>
        <taxon>Bacillati</taxon>
        <taxon>Bacillota</taxon>
        <taxon>Clostridia</taxon>
        <taxon>Eubacteriales</taxon>
        <taxon>Oscillospiraceae</taxon>
        <taxon>Acetivibrio</taxon>
    </lineage>
</organism>
<evidence type="ECO:0000313" key="1">
    <source>
        <dbReference type="EMBL" id="AUG56753.1"/>
    </source>
</evidence>
<accession>A0A2K9EFS8</accession>
<dbReference type="RefSeq" id="WP_101299471.1">
    <property type="nucleotide sequence ID" value="NZ_CP025197.1"/>
</dbReference>